<protein>
    <submittedName>
        <fullName evidence="6">Ribulose phosphate 3-epimerase</fullName>
    </submittedName>
</protein>
<organism evidence="6 7">
    <name type="scientific">Campylobacter avium LMG 24591</name>
    <dbReference type="NCBI Taxonomy" id="522484"/>
    <lineage>
        <taxon>Bacteria</taxon>
        <taxon>Pseudomonadati</taxon>
        <taxon>Campylobacterota</taxon>
        <taxon>Epsilonproteobacteria</taxon>
        <taxon>Campylobacterales</taxon>
        <taxon>Campylobacteraceae</taxon>
        <taxon>Campylobacter</taxon>
    </lineage>
</organism>
<gene>
    <name evidence="6" type="ORF">CAV_0308</name>
</gene>
<dbReference type="Pfam" id="PF00571">
    <property type="entry name" value="CBS"/>
    <property type="match status" value="1"/>
</dbReference>
<dbReference type="GO" id="GO:0016857">
    <property type="term" value="F:racemase and epimerase activity, acting on carbohydrates and derivatives"/>
    <property type="evidence" value="ECO:0007669"/>
    <property type="project" value="InterPro"/>
</dbReference>
<dbReference type="Proteomes" id="UP000201169">
    <property type="component" value="Chromosome"/>
</dbReference>
<proteinExistence type="predicted"/>
<dbReference type="Gene3D" id="3.10.580.10">
    <property type="entry name" value="CBS-domain"/>
    <property type="match status" value="1"/>
</dbReference>
<dbReference type="GO" id="GO:0046872">
    <property type="term" value="F:metal ion binding"/>
    <property type="evidence" value="ECO:0007669"/>
    <property type="project" value="UniProtKB-KW"/>
</dbReference>
<dbReference type="RefSeq" id="WP_094324766.1">
    <property type="nucleotide sequence ID" value="NZ_CP022347.1"/>
</dbReference>
<evidence type="ECO:0000256" key="1">
    <source>
        <dbReference type="ARBA" id="ARBA00022723"/>
    </source>
</evidence>
<dbReference type="SUPFAM" id="SSF54631">
    <property type="entry name" value="CBS-domain pair"/>
    <property type="match status" value="1"/>
</dbReference>
<keyword evidence="7" id="KW-1185">Reference proteome</keyword>
<keyword evidence="1" id="KW-0479">Metal-binding</keyword>
<dbReference type="PANTHER" id="PTHR11749">
    <property type="entry name" value="RIBULOSE-5-PHOSPHATE-3-EPIMERASE"/>
    <property type="match status" value="1"/>
</dbReference>
<evidence type="ECO:0000313" key="7">
    <source>
        <dbReference type="Proteomes" id="UP000201169"/>
    </source>
</evidence>
<dbReference type="OrthoDB" id="9790355at2"/>
<evidence type="ECO:0000256" key="4">
    <source>
        <dbReference type="PROSITE-ProRule" id="PRU00703"/>
    </source>
</evidence>
<feature type="domain" description="CBS" evidence="5">
    <location>
        <begin position="279"/>
        <end position="333"/>
    </location>
</feature>
<evidence type="ECO:0000313" key="6">
    <source>
        <dbReference type="EMBL" id="ASQ29977.1"/>
    </source>
</evidence>
<dbReference type="EMBL" id="CP022347">
    <property type="protein sequence ID" value="ASQ29977.1"/>
    <property type="molecule type" value="Genomic_DNA"/>
</dbReference>
<keyword evidence="2 4" id="KW-0129">CBS domain</keyword>
<dbReference type="InterPro" id="IPR046342">
    <property type="entry name" value="CBS_dom_sf"/>
</dbReference>
<sequence length="333" mass="38057">MKISASIYAKPKIDLALLDMLEDYKVDFIHIDCNDDMSVFDDIRWIKSKSKLPIDLHIISNKVSKFYDVLAELDIDYVTFQYENLEEELVIDSKIKSKIGIAITTNTDIKVFDKFKDLASFILIMASTPGKSGGSFDVVNFAKIKEFSRLYPDKKIHVDGGVNNEISFVLRNLGVYSIVSGSYLLNADDVFRNLSKLKFDICPEFSIDSFMTEVKYLPILHKKDMNLKTILEIIEKYQMGFCIIVSDRNFFEGVITSGDIRRFLLKNIDTVNKEITECILNNYAVVAKDTWNVREFLEHIRSTEKNLNFVPVLDSANTLVGAVSFEKLVKGEL</sequence>
<feature type="domain" description="CBS" evidence="5">
    <location>
        <begin position="211"/>
        <end position="270"/>
    </location>
</feature>
<evidence type="ECO:0000256" key="2">
    <source>
        <dbReference type="ARBA" id="ARBA00023122"/>
    </source>
</evidence>
<name>A0A222MV98_9BACT</name>
<dbReference type="PROSITE" id="PS51371">
    <property type="entry name" value="CBS"/>
    <property type="match status" value="2"/>
</dbReference>
<evidence type="ECO:0000256" key="3">
    <source>
        <dbReference type="ARBA" id="ARBA00023235"/>
    </source>
</evidence>
<dbReference type="AlphaFoldDB" id="A0A222MV98"/>
<dbReference type="GO" id="GO:0005975">
    <property type="term" value="P:carbohydrate metabolic process"/>
    <property type="evidence" value="ECO:0007669"/>
    <property type="project" value="InterPro"/>
</dbReference>
<keyword evidence="3" id="KW-0413">Isomerase</keyword>
<dbReference type="Pfam" id="PF00834">
    <property type="entry name" value="Ribul_P_3_epim"/>
    <property type="match status" value="1"/>
</dbReference>
<dbReference type="KEGG" id="cavi:CAV_0308"/>
<evidence type="ECO:0000259" key="5">
    <source>
        <dbReference type="PROSITE" id="PS51371"/>
    </source>
</evidence>
<accession>A0A222MV98</accession>
<dbReference type="InterPro" id="IPR000644">
    <property type="entry name" value="CBS_dom"/>
</dbReference>
<dbReference type="InterPro" id="IPR013785">
    <property type="entry name" value="Aldolase_TIM"/>
</dbReference>
<dbReference type="InterPro" id="IPR000056">
    <property type="entry name" value="Ribul_P_3_epim-like"/>
</dbReference>
<reference evidence="6 7" key="1">
    <citation type="submission" date="2017-07" db="EMBL/GenBank/DDBJ databases">
        <title>Analysis of two Campylobacter avium genomes and identification of a novel hippuricase gene.</title>
        <authorList>
            <person name="Miller W.G."/>
            <person name="Chapman M.H."/>
            <person name="Yee E."/>
            <person name="Revez J."/>
            <person name="Bono J.L."/>
            <person name="Rossi M."/>
        </authorList>
    </citation>
    <scope>NUCLEOTIDE SEQUENCE [LARGE SCALE GENOMIC DNA]</scope>
    <source>
        <strain evidence="6 7">LMG 24591</strain>
    </source>
</reference>
<dbReference type="Gene3D" id="3.20.20.70">
    <property type="entry name" value="Aldolase class I"/>
    <property type="match status" value="1"/>
</dbReference>
<dbReference type="InterPro" id="IPR011060">
    <property type="entry name" value="RibuloseP-bd_barrel"/>
</dbReference>
<dbReference type="SUPFAM" id="SSF51366">
    <property type="entry name" value="Ribulose-phoshate binding barrel"/>
    <property type="match status" value="1"/>
</dbReference>